<sequence length="291" mass="32796">MYTGPSICRESCVKHVDCLMTQDVRCSASPLQQTAVLKVLPFFIQLVLTNGGGGIQCSRLVWVRLVWGLMIEVEEVEYSVAATDVIPEPFIQCPRDIKVDLPPRQSYTHIRFQQPKSNMDWWRYIESIPTWGKQLEADLGPGRTDVKFIAHSPVSNITTTCTVIIYVRDAESPRVSDCPQSFQVQLAPGETSRQVRWKEPVFTDNVAVVLPVYKSKVHCNYHRILTALIETRIADRMEPGQKISVGLHHVNYLALDAEGNRAKCHFSVHVKGKHTSSAHPVNLHLMCIHSG</sequence>
<dbReference type="InterPro" id="IPR003410">
    <property type="entry name" value="HYR_dom"/>
</dbReference>
<feature type="domain" description="HYR" evidence="2">
    <location>
        <begin position="168"/>
        <end position="272"/>
    </location>
</feature>
<dbReference type="PROSITE" id="PS50825">
    <property type="entry name" value="HYR"/>
    <property type="match status" value="1"/>
</dbReference>
<name>A0A7R9F4A9_9NEOP</name>
<keyword evidence="1" id="KW-0677">Repeat</keyword>
<evidence type="ECO:0000259" key="2">
    <source>
        <dbReference type="PROSITE" id="PS50825"/>
    </source>
</evidence>
<proteinExistence type="predicted"/>
<evidence type="ECO:0000313" key="3">
    <source>
        <dbReference type="EMBL" id="CAD7446655.1"/>
    </source>
</evidence>
<organism evidence="3">
    <name type="scientific">Timema bartmani</name>
    <dbReference type="NCBI Taxonomy" id="61472"/>
    <lineage>
        <taxon>Eukaryota</taxon>
        <taxon>Metazoa</taxon>
        <taxon>Ecdysozoa</taxon>
        <taxon>Arthropoda</taxon>
        <taxon>Hexapoda</taxon>
        <taxon>Insecta</taxon>
        <taxon>Pterygota</taxon>
        <taxon>Neoptera</taxon>
        <taxon>Polyneoptera</taxon>
        <taxon>Phasmatodea</taxon>
        <taxon>Timematodea</taxon>
        <taxon>Timematoidea</taxon>
        <taxon>Timematidae</taxon>
        <taxon>Timema</taxon>
    </lineage>
</organism>
<accession>A0A7R9F4A9</accession>
<dbReference type="PANTHER" id="PTHR24273:SF32">
    <property type="entry name" value="HYALIN"/>
    <property type="match status" value="1"/>
</dbReference>
<protein>
    <recommendedName>
        <fullName evidence="2">HYR domain-containing protein</fullName>
    </recommendedName>
</protein>
<dbReference type="EMBL" id="OD568187">
    <property type="protein sequence ID" value="CAD7446655.1"/>
    <property type="molecule type" value="Genomic_DNA"/>
</dbReference>
<dbReference type="PANTHER" id="PTHR24273">
    <property type="entry name" value="FI04643P-RELATED"/>
    <property type="match status" value="1"/>
</dbReference>
<gene>
    <name evidence="3" type="ORF">TBIB3V08_LOCUS8982</name>
</gene>
<dbReference type="Pfam" id="PF02494">
    <property type="entry name" value="HYR"/>
    <property type="match status" value="1"/>
</dbReference>
<evidence type="ECO:0000256" key="1">
    <source>
        <dbReference type="ARBA" id="ARBA00022737"/>
    </source>
</evidence>
<dbReference type="AlphaFoldDB" id="A0A7R9F4A9"/>
<reference evidence="3" key="1">
    <citation type="submission" date="2020-11" db="EMBL/GenBank/DDBJ databases">
        <authorList>
            <person name="Tran Van P."/>
        </authorList>
    </citation>
    <scope>NUCLEOTIDE SEQUENCE</scope>
</reference>